<dbReference type="InterPro" id="IPR001638">
    <property type="entry name" value="Solute-binding_3/MltF_N"/>
</dbReference>
<keyword evidence="1" id="KW-0732">Signal</keyword>
<dbReference type="Proteomes" id="UP001139559">
    <property type="component" value="Unassembled WGS sequence"/>
</dbReference>
<dbReference type="PANTHER" id="PTHR38834">
    <property type="entry name" value="PERIPLASMIC SUBSTRATE BINDING PROTEIN FAMILY 3"/>
    <property type="match status" value="1"/>
</dbReference>
<accession>A0A9X2BHK2</accession>
<evidence type="ECO:0000256" key="1">
    <source>
        <dbReference type="SAM" id="SignalP"/>
    </source>
</evidence>
<dbReference type="AlphaFoldDB" id="A0A9X2BHK2"/>
<evidence type="ECO:0000313" key="4">
    <source>
        <dbReference type="Proteomes" id="UP001139559"/>
    </source>
</evidence>
<dbReference type="Gene3D" id="3.40.190.10">
    <property type="entry name" value="Periplasmic binding protein-like II"/>
    <property type="match status" value="2"/>
</dbReference>
<feature type="signal peptide" evidence="1">
    <location>
        <begin position="1"/>
        <end position="23"/>
    </location>
</feature>
<sequence>MNSLSLSVMLVILIFFPTSSSLAHGEGDDLGRLVFLTEEYPPANFMKNGELVGYSVDLLHAAAKEVGDNLDSGHMVLQTWSDAYRSALTSTNSVVFSTTRTEHREELFQWVGPIADVKVVVMARNGSNIQVNNPIDMAKYKIGVVKDDIGEQLLLDIGVPRAAMLEASDVVVLAELLTKKRIDLIAYSERTAYWYASQAGMNSELFKPIYTLKEGHTYYAFNKDSDPILVKKLQLGIDRVKEKTNENGVSQYQAILDKYR</sequence>
<feature type="chain" id="PRO_5040724479" evidence="1">
    <location>
        <begin position="24"/>
        <end position="260"/>
    </location>
</feature>
<protein>
    <submittedName>
        <fullName evidence="3">Transporter substrate-binding domain-containing protein</fullName>
    </submittedName>
</protein>
<dbReference type="RefSeq" id="WP_248009075.1">
    <property type="nucleotide sequence ID" value="NZ_JAJHVV010000007.1"/>
</dbReference>
<dbReference type="Pfam" id="PF00497">
    <property type="entry name" value="SBP_bac_3"/>
    <property type="match status" value="1"/>
</dbReference>
<feature type="domain" description="Solute-binding protein family 3/N-terminal" evidence="2">
    <location>
        <begin position="32"/>
        <end position="260"/>
    </location>
</feature>
<gene>
    <name evidence="3" type="ORF">KP803_11980</name>
</gene>
<dbReference type="PANTHER" id="PTHR38834:SF3">
    <property type="entry name" value="SOLUTE-BINDING PROTEIN FAMILY 3_N-TERMINAL DOMAIN-CONTAINING PROTEIN"/>
    <property type="match status" value="1"/>
</dbReference>
<reference evidence="3" key="1">
    <citation type="submission" date="2021-11" db="EMBL/GenBank/DDBJ databases">
        <title>Vibrio ZSDE26 sp. nov. and Vibrio ZSDZ34 sp. nov., isolated from coastal seawater in Qingdao.</title>
        <authorList>
            <person name="Zhang P."/>
        </authorList>
    </citation>
    <scope>NUCLEOTIDE SEQUENCE</scope>
    <source>
        <strain evidence="3">ZSDE26</strain>
    </source>
</reference>
<dbReference type="SUPFAM" id="SSF53850">
    <property type="entry name" value="Periplasmic binding protein-like II"/>
    <property type="match status" value="1"/>
</dbReference>
<keyword evidence="4" id="KW-1185">Reference proteome</keyword>
<evidence type="ECO:0000259" key="2">
    <source>
        <dbReference type="SMART" id="SM00062"/>
    </source>
</evidence>
<dbReference type="SMART" id="SM00062">
    <property type="entry name" value="PBPb"/>
    <property type="match status" value="1"/>
</dbReference>
<dbReference type="EMBL" id="JAJHVV010000007">
    <property type="protein sequence ID" value="MCK6263989.1"/>
    <property type="molecule type" value="Genomic_DNA"/>
</dbReference>
<evidence type="ECO:0000313" key="3">
    <source>
        <dbReference type="EMBL" id="MCK6263989.1"/>
    </source>
</evidence>
<name>A0A9X2BHK2_9VIBR</name>
<organism evidence="3 4">
    <name type="scientific">Vibrio amylolyticus</name>
    <dbReference type="NCBI Taxonomy" id="2847292"/>
    <lineage>
        <taxon>Bacteria</taxon>
        <taxon>Pseudomonadati</taxon>
        <taxon>Pseudomonadota</taxon>
        <taxon>Gammaproteobacteria</taxon>
        <taxon>Vibrionales</taxon>
        <taxon>Vibrionaceae</taxon>
        <taxon>Vibrio</taxon>
    </lineage>
</organism>
<proteinExistence type="predicted"/>
<comment type="caution">
    <text evidence="3">The sequence shown here is derived from an EMBL/GenBank/DDBJ whole genome shotgun (WGS) entry which is preliminary data.</text>
</comment>